<comment type="caution">
    <text evidence="1">The sequence shown here is derived from an EMBL/GenBank/DDBJ whole genome shotgun (WGS) entry which is preliminary data.</text>
</comment>
<gene>
    <name evidence="1" type="ORF">R3P38DRAFT_2392886</name>
    <name evidence="2" type="ORF">R3P38DRAFT_2409535</name>
</gene>
<dbReference type="Proteomes" id="UP001362999">
    <property type="component" value="Unassembled WGS sequence"/>
</dbReference>
<keyword evidence="3" id="KW-1185">Reference proteome</keyword>
<dbReference type="AlphaFoldDB" id="A0AAV9Z920"/>
<evidence type="ECO:0000313" key="1">
    <source>
        <dbReference type="EMBL" id="KAK6974780.1"/>
    </source>
</evidence>
<dbReference type="EMBL" id="JAWWNJ010000180">
    <property type="protein sequence ID" value="KAK6974780.1"/>
    <property type="molecule type" value="Genomic_DNA"/>
</dbReference>
<evidence type="ECO:0000313" key="3">
    <source>
        <dbReference type="Proteomes" id="UP001362999"/>
    </source>
</evidence>
<evidence type="ECO:0000313" key="2">
    <source>
        <dbReference type="EMBL" id="KAK6977767.1"/>
    </source>
</evidence>
<name>A0AAV9Z920_9AGAR</name>
<sequence>MLSQTHLVFRSLQKTIKDILSDLPITTDYKLKQGLIDAHTKLSDYYYKFDIIFGPLVILDPRVGYAGLEKCFEDDHSLLSELNSSK</sequence>
<reference evidence="1 3" key="1">
    <citation type="journal article" date="2024" name="J Genomics">
        <title>Draft genome sequencing and assembly of Favolaschia claudopus CIRM-BRFM 2984 isolated from oak limbs.</title>
        <authorList>
            <person name="Navarro D."/>
            <person name="Drula E."/>
            <person name="Chaduli D."/>
            <person name="Cazenave R."/>
            <person name="Ahrendt S."/>
            <person name="Wang J."/>
            <person name="Lipzen A."/>
            <person name="Daum C."/>
            <person name="Barry K."/>
            <person name="Grigoriev I.V."/>
            <person name="Favel A."/>
            <person name="Rosso M.N."/>
            <person name="Martin F."/>
        </authorList>
    </citation>
    <scope>NUCLEOTIDE SEQUENCE [LARGE SCALE GENOMIC DNA]</scope>
    <source>
        <strain evidence="1 3">CIRM-BRFM 2984</strain>
    </source>
</reference>
<dbReference type="EMBL" id="JAWWNJ010000165">
    <property type="protein sequence ID" value="KAK6977767.1"/>
    <property type="molecule type" value="Genomic_DNA"/>
</dbReference>
<proteinExistence type="predicted"/>
<feature type="non-terminal residue" evidence="1">
    <location>
        <position position="86"/>
    </location>
</feature>
<organism evidence="1 3">
    <name type="scientific">Favolaschia claudopus</name>
    <dbReference type="NCBI Taxonomy" id="2862362"/>
    <lineage>
        <taxon>Eukaryota</taxon>
        <taxon>Fungi</taxon>
        <taxon>Dikarya</taxon>
        <taxon>Basidiomycota</taxon>
        <taxon>Agaricomycotina</taxon>
        <taxon>Agaricomycetes</taxon>
        <taxon>Agaricomycetidae</taxon>
        <taxon>Agaricales</taxon>
        <taxon>Marasmiineae</taxon>
        <taxon>Mycenaceae</taxon>
        <taxon>Favolaschia</taxon>
    </lineage>
</organism>
<protein>
    <submittedName>
        <fullName evidence="1">Uncharacterized protein</fullName>
    </submittedName>
</protein>
<accession>A0AAV9Z920</accession>